<feature type="transmembrane region" description="Helical" evidence="6">
    <location>
        <begin position="61"/>
        <end position="83"/>
    </location>
</feature>
<dbReference type="InParanoid" id="A0A803YMA1"/>
<dbReference type="GO" id="GO:0016887">
    <property type="term" value="F:ATP hydrolysis activity"/>
    <property type="evidence" value="ECO:0007669"/>
    <property type="project" value="InterPro"/>
</dbReference>
<dbReference type="InterPro" id="IPR036640">
    <property type="entry name" value="ABC1_TM_sf"/>
</dbReference>
<dbReference type="PANTHER" id="PTHR43394:SF13">
    <property type="entry name" value="ANTIGEN PEPTIDE TRANSPORTER 1"/>
    <property type="match status" value="1"/>
</dbReference>
<feature type="transmembrane region" description="Helical" evidence="6">
    <location>
        <begin position="135"/>
        <end position="153"/>
    </location>
</feature>
<reference evidence="9" key="3">
    <citation type="submission" date="2025-09" db="UniProtKB">
        <authorList>
            <consortium name="Ensembl"/>
        </authorList>
    </citation>
    <scope>IDENTIFICATION</scope>
</reference>
<evidence type="ECO:0000313" key="10">
    <source>
        <dbReference type="Proteomes" id="UP000001645"/>
    </source>
</evidence>
<dbReference type="GO" id="GO:0016020">
    <property type="term" value="C:membrane"/>
    <property type="evidence" value="ECO:0007669"/>
    <property type="project" value="UniProtKB-SubCell"/>
</dbReference>
<evidence type="ECO:0000256" key="2">
    <source>
        <dbReference type="ARBA" id="ARBA00022692"/>
    </source>
</evidence>
<dbReference type="SUPFAM" id="SSF52540">
    <property type="entry name" value="P-loop containing nucleoside triphosphate hydrolases"/>
    <property type="match status" value="1"/>
</dbReference>
<dbReference type="Pfam" id="PF00664">
    <property type="entry name" value="ABC_membrane"/>
    <property type="match status" value="1"/>
</dbReference>
<comment type="subcellular location">
    <subcellularLocation>
        <location evidence="1">Membrane</location>
        <topology evidence="1">Multi-pass membrane protein</topology>
    </subcellularLocation>
</comment>
<dbReference type="PANTHER" id="PTHR43394">
    <property type="entry name" value="ATP-DEPENDENT PERMEASE MDL1, MITOCHONDRIAL"/>
    <property type="match status" value="1"/>
</dbReference>
<dbReference type="InterPro" id="IPR039421">
    <property type="entry name" value="Type_1_exporter"/>
</dbReference>
<sequence length="654" mass="68706">MGAMGAGRRLLLSLSPERRRCAAVIGLMAASALGEMAVPYYTGRASDWVAREDELAAILPMVLLGLSSAVTELVCDVTFVGTLSRTQSRLQRRVFAAVLRQDIAELRADGAGDVATRVTRDAEDVREALGEALSLLLWYLARGVCLFATMAWLSPRMALLTALALPLLLALPRAVGHFQQALAPQMQKAQARASEVAVETFQAMATVRSFANEDGAAAHYRQRLQQSHRLEKKDVALYTVSAWTSGFSALALKVGILYYGGQLVAAGTVSTGDLVTFLLYQMQFTDVVEVLLRYYPTLTKAVGSSEKIFEFLDREPQVAPSGTMAPSELQGHLQLEDVWFSYPGRQEPVLKGVSLELRPGEVLALLGPPGAGKSTLVALVSRLHQPTAGRLLLDGHPLPAYQHSYLCHQVAVVPQEPLLFARSLHANISYGLGCCSRAQVTAAARKVGAHNFITCLPQGYDTGMVSPLHSASPVWFPPILTPLSPQRWASWEDSSPGASGRRWPLPVRCCGTPASSSSTSTAAPWTLSASSRWDVTHVPTSPSALCSLGLHTEVPTPGDPQSLAVAEDIALTFSPAIGGTGDPRSQRIGASSADGDGAGSPGSAGTAGGCAGGGRGAPAGTPPRGAAPRQPHVAAAAGLGTTGSTGGGGQRERG</sequence>
<protein>
    <submittedName>
        <fullName evidence="9">Transporter 1, ATP binding cassette subfamily B member</fullName>
    </submittedName>
</protein>
<dbReference type="Proteomes" id="UP000001645">
    <property type="component" value="Chromosome 18"/>
</dbReference>
<keyword evidence="3 6" id="KW-1133">Transmembrane helix</keyword>
<evidence type="ECO:0000256" key="1">
    <source>
        <dbReference type="ARBA" id="ARBA00004141"/>
    </source>
</evidence>
<evidence type="ECO:0000313" key="9">
    <source>
        <dbReference type="Ensembl" id="ENSMGAP00000032899.1"/>
    </source>
</evidence>
<dbReference type="Pfam" id="PF00005">
    <property type="entry name" value="ABC_tran"/>
    <property type="match status" value="1"/>
</dbReference>
<reference evidence="9 10" key="1">
    <citation type="journal article" date="2010" name="PLoS Biol.">
        <title>Multi-platform next-generation sequencing of the domestic turkey (Meleagris gallopavo): genome assembly and analysis.</title>
        <authorList>
            <person name="Dalloul R.A."/>
            <person name="Long J.A."/>
            <person name="Zimin A.V."/>
            <person name="Aslam L."/>
            <person name="Beal K."/>
            <person name="Blomberg L.A."/>
            <person name="Bouffard P."/>
            <person name="Burt D.W."/>
            <person name="Crasta O."/>
            <person name="Crooijmans R.P."/>
            <person name="Cooper K."/>
            <person name="Coulombe R.A."/>
            <person name="De S."/>
            <person name="Delany M.E."/>
            <person name="Dodgson J.B."/>
            <person name="Dong J.J."/>
            <person name="Evans C."/>
            <person name="Frederickson K.M."/>
            <person name="Flicek P."/>
            <person name="Florea L."/>
            <person name="Folkerts O."/>
            <person name="Groenen M.A."/>
            <person name="Harkins T.T."/>
            <person name="Herrero J."/>
            <person name="Hoffmann S."/>
            <person name="Megens H.J."/>
            <person name="Jiang A."/>
            <person name="de Jong P."/>
            <person name="Kaiser P."/>
            <person name="Kim H."/>
            <person name="Kim K.W."/>
            <person name="Kim S."/>
            <person name="Langenberger D."/>
            <person name="Lee M.K."/>
            <person name="Lee T."/>
            <person name="Mane S."/>
            <person name="Marcais G."/>
            <person name="Marz M."/>
            <person name="McElroy A.P."/>
            <person name="Modise T."/>
            <person name="Nefedov M."/>
            <person name="Notredame C."/>
            <person name="Paton I.R."/>
            <person name="Payne W.S."/>
            <person name="Pertea G."/>
            <person name="Prickett D."/>
            <person name="Puiu D."/>
            <person name="Qioa D."/>
            <person name="Raineri E."/>
            <person name="Ruffier M."/>
            <person name="Salzberg S.L."/>
            <person name="Schatz M.C."/>
            <person name="Scheuring C."/>
            <person name="Schmidt C.J."/>
            <person name="Schroeder S."/>
            <person name="Searle S.M."/>
            <person name="Smith E.J."/>
            <person name="Smith J."/>
            <person name="Sonstegard T.S."/>
            <person name="Stadler P.F."/>
            <person name="Tafer H."/>
            <person name="Tu Z.J."/>
            <person name="Van Tassell C.P."/>
            <person name="Vilella A.J."/>
            <person name="Williams K.P."/>
            <person name="Yorke J.A."/>
            <person name="Zhang L."/>
            <person name="Zhang H.B."/>
            <person name="Zhang X."/>
            <person name="Zhang Y."/>
            <person name="Reed K.M."/>
        </authorList>
    </citation>
    <scope>NUCLEOTIDE SEQUENCE [LARGE SCALE GENOMIC DNA]</scope>
</reference>
<dbReference type="InterPro" id="IPR003439">
    <property type="entry name" value="ABC_transporter-like_ATP-bd"/>
</dbReference>
<feature type="domain" description="ABC transporter" evidence="7">
    <location>
        <begin position="333"/>
        <end position="599"/>
    </location>
</feature>
<dbReference type="PROSITE" id="PS50929">
    <property type="entry name" value="ABC_TM1F"/>
    <property type="match status" value="1"/>
</dbReference>
<dbReference type="SUPFAM" id="SSF90123">
    <property type="entry name" value="ABC transporter transmembrane region"/>
    <property type="match status" value="1"/>
</dbReference>
<dbReference type="Ensembl" id="ENSMGAT00000022036.1">
    <property type="protein sequence ID" value="ENSMGAP00000032899.1"/>
    <property type="gene ID" value="ENSMGAG00000021062.1"/>
</dbReference>
<feature type="compositionally biased region" description="Low complexity" evidence="5">
    <location>
        <begin position="618"/>
        <end position="639"/>
    </location>
</feature>
<feature type="compositionally biased region" description="Gly residues" evidence="5">
    <location>
        <begin position="640"/>
        <end position="654"/>
    </location>
</feature>
<feature type="region of interest" description="Disordered" evidence="5">
    <location>
        <begin position="575"/>
        <end position="654"/>
    </location>
</feature>
<evidence type="ECO:0000259" key="7">
    <source>
        <dbReference type="PROSITE" id="PS50893"/>
    </source>
</evidence>
<evidence type="ECO:0000259" key="8">
    <source>
        <dbReference type="PROSITE" id="PS50929"/>
    </source>
</evidence>
<evidence type="ECO:0000256" key="5">
    <source>
        <dbReference type="SAM" id="MobiDB-lite"/>
    </source>
</evidence>
<dbReference type="GO" id="GO:0005524">
    <property type="term" value="F:ATP binding"/>
    <property type="evidence" value="ECO:0007669"/>
    <property type="project" value="InterPro"/>
</dbReference>
<evidence type="ECO:0000256" key="6">
    <source>
        <dbReference type="SAM" id="Phobius"/>
    </source>
</evidence>
<reference evidence="9" key="2">
    <citation type="submission" date="2025-08" db="UniProtKB">
        <authorList>
            <consortium name="Ensembl"/>
        </authorList>
    </citation>
    <scope>IDENTIFICATION</scope>
</reference>
<accession>A0A803YMA1</accession>
<organism evidence="9 10">
    <name type="scientific">Meleagris gallopavo</name>
    <name type="common">Wild turkey</name>
    <dbReference type="NCBI Taxonomy" id="9103"/>
    <lineage>
        <taxon>Eukaryota</taxon>
        <taxon>Metazoa</taxon>
        <taxon>Chordata</taxon>
        <taxon>Craniata</taxon>
        <taxon>Vertebrata</taxon>
        <taxon>Euteleostomi</taxon>
        <taxon>Archelosauria</taxon>
        <taxon>Archosauria</taxon>
        <taxon>Dinosauria</taxon>
        <taxon>Saurischia</taxon>
        <taxon>Theropoda</taxon>
        <taxon>Coelurosauria</taxon>
        <taxon>Aves</taxon>
        <taxon>Neognathae</taxon>
        <taxon>Galloanserae</taxon>
        <taxon>Galliformes</taxon>
        <taxon>Phasianidae</taxon>
        <taxon>Meleagridinae</taxon>
        <taxon>Meleagris</taxon>
    </lineage>
</organism>
<dbReference type="GeneTree" id="ENSGT00940000159023"/>
<dbReference type="PROSITE" id="PS50893">
    <property type="entry name" value="ABC_TRANSPORTER_2"/>
    <property type="match status" value="1"/>
</dbReference>
<dbReference type="InterPro" id="IPR027417">
    <property type="entry name" value="P-loop_NTPase"/>
</dbReference>
<evidence type="ECO:0000256" key="3">
    <source>
        <dbReference type="ARBA" id="ARBA00022989"/>
    </source>
</evidence>
<dbReference type="InterPro" id="IPR011527">
    <property type="entry name" value="ABC1_TM_dom"/>
</dbReference>
<evidence type="ECO:0000256" key="4">
    <source>
        <dbReference type="ARBA" id="ARBA00023136"/>
    </source>
</evidence>
<feature type="transmembrane region" description="Helical" evidence="6">
    <location>
        <begin position="21"/>
        <end position="41"/>
    </location>
</feature>
<gene>
    <name evidence="9" type="primary">LOC104913621</name>
</gene>
<dbReference type="PRINTS" id="PR01896">
    <property type="entry name" value="TAP1PROTEIN"/>
</dbReference>
<dbReference type="AlphaFoldDB" id="A0A803YMA1"/>
<dbReference type="Gene3D" id="1.20.1560.10">
    <property type="entry name" value="ABC transporter type 1, transmembrane domain"/>
    <property type="match status" value="1"/>
</dbReference>
<keyword evidence="10" id="KW-1185">Reference proteome</keyword>
<name>A0A803YMA1_MELGA</name>
<dbReference type="Gene3D" id="3.40.50.300">
    <property type="entry name" value="P-loop containing nucleotide triphosphate hydrolases"/>
    <property type="match status" value="1"/>
</dbReference>
<feature type="compositionally biased region" description="Gly residues" evidence="5">
    <location>
        <begin position="596"/>
        <end position="617"/>
    </location>
</feature>
<dbReference type="GO" id="GO:0015421">
    <property type="term" value="F:ABC-type oligopeptide transporter activity"/>
    <property type="evidence" value="ECO:0007669"/>
    <property type="project" value="TreeGrafter"/>
</dbReference>
<keyword evidence="2 6" id="KW-0812">Transmembrane</keyword>
<feature type="domain" description="ABC transmembrane type-1" evidence="8">
    <location>
        <begin position="22"/>
        <end position="300"/>
    </location>
</feature>
<dbReference type="CDD" id="cd18589">
    <property type="entry name" value="ABC_6TM_TAP1"/>
    <property type="match status" value="1"/>
</dbReference>
<keyword evidence="4 6" id="KW-0472">Membrane</keyword>
<proteinExistence type="predicted"/>